<evidence type="ECO:0000256" key="1">
    <source>
        <dbReference type="SAM" id="Phobius"/>
    </source>
</evidence>
<feature type="transmembrane region" description="Helical" evidence="1">
    <location>
        <begin position="79"/>
        <end position="97"/>
    </location>
</feature>
<feature type="transmembrane region" description="Helical" evidence="1">
    <location>
        <begin position="189"/>
        <end position="211"/>
    </location>
</feature>
<gene>
    <name evidence="2" type="ORF">FHS99_001587</name>
</gene>
<keyword evidence="1" id="KW-0812">Transmembrane</keyword>
<protein>
    <submittedName>
        <fullName evidence="2">Putative membrane protein</fullName>
    </submittedName>
</protein>
<organism evidence="2 3">
    <name type="scientific">Sphingomonas prati</name>
    <dbReference type="NCBI Taxonomy" id="1843237"/>
    <lineage>
        <taxon>Bacteria</taxon>
        <taxon>Pseudomonadati</taxon>
        <taxon>Pseudomonadota</taxon>
        <taxon>Alphaproteobacteria</taxon>
        <taxon>Sphingomonadales</taxon>
        <taxon>Sphingomonadaceae</taxon>
        <taxon>Sphingomonas</taxon>
    </lineage>
</organism>
<evidence type="ECO:0000313" key="2">
    <source>
        <dbReference type="EMBL" id="MBB5729109.1"/>
    </source>
</evidence>
<evidence type="ECO:0000313" key="3">
    <source>
        <dbReference type="Proteomes" id="UP000546701"/>
    </source>
</evidence>
<dbReference type="AlphaFoldDB" id="A0A7W9F2T1"/>
<dbReference type="InterPro" id="IPR009781">
    <property type="entry name" value="DUF1345"/>
</dbReference>
<feature type="transmembrane region" description="Helical" evidence="1">
    <location>
        <begin position="40"/>
        <end position="59"/>
    </location>
</feature>
<dbReference type="Proteomes" id="UP000546701">
    <property type="component" value="Unassembled WGS sequence"/>
</dbReference>
<dbReference type="Pfam" id="PF07077">
    <property type="entry name" value="DUF1345"/>
    <property type="match status" value="1"/>
</dbReference>
<accession>A0A7W9F2T1</accession>
<sequence>MRRLDWMGRTVAPPRFVLFGVLAAVAVPAATLMFGWRLGMMAGFDVAGAAFLLSAVPLFGMRAGGMRATAKVNDANRAALLAITLLVMLVVLVSVAAELAQKGRPDSGTVWLILGTLALVWTFSNLVFALHYAHLFYLAGADGRDRQGLRFPDTEEPDYGDFMYFSCTLGMTFQTSDVEIGARAMRRVVLFHSIAAFAFNLGVVAFTINVLGSG</sequence>
<dbReference type="EMBL" id="JACIJR010000003">
    <property type="protein sequence ID" value="MBB5729109.1"/>
    <property type="molecule type" value="Genomic_DNA"/>
</dbReference>
<proteinExistence type="predicted"/>
<dbReference type="RefSeq" id="WP_229673828.1">
    <property type="nucleotide sequence ID" value="NZ_BMJP01000002.1"/>
</dbReference>
<keyword evidence="1" id="KW-0472">Membrane</keyword>
<keyword evidence="1" id="KW-1133">Transmembrane helix</keyword>
<keyword evidence="3" id="KW-1185">Reference proteome</keyword>
<name>A0A7W9F2T1_9SPHN</name>
<feature type="transmembrane region" description="Helical" evidence="1">
    <location>
        <begin position="109"/>
        <end position="137"/>
    </location>
</feature>
<reference evidence="2 3" key="1">
    <citation type="submission" date="2020-08" db="EMBL/GenBank/DDBJ databases">
        <title>Genomic Encyclopedia of Type Strains, Phase IV (KMG-IV): sequencing the most valuable type-strain genomes for metagenomic binning, comparative biology and taxonomic classification.</title>
        <authorList>
            <person name="Goeker M."/>
        </authorList>
    </citation>
    <scope>NUCLEOTIDE SEQUENCE [LARGE SCALE GENOMIC DNA]</scope>
    <source>
        <strain evidence="2 3">DSM 103336</strain>
    </source>
</reference>
<comment type="caution">
    <text evidence="2">The sequence shown here is derived from an EMBL/GenBank/DDBJ whole genome shotgun (WGS) entry which is preliminary data.</text>
</comment>
<feature type="transmembrane region" description="Helical" evidence="1">
    <location>
        <begin position="12"/>
        <end position="34"/>
    </location>
</feature>